<dbReference type="EMBL" id="HBFQ01062032">
    <property type="protein sequence ID" value="CAD8869634.1"/>
    <property type="molecule type" value="Transcribed_RNA"/>
</dbReference>
<organism evidence="2">
    <name type="scientific">Noctiluca scintillans</name>
    <name type="common">Sea sparkle</name>
    <name type="synonym">Red tide dinoflagellate</name>
    <dbReference type="NCBI Taxonomy" id="2966"/>
    <lineage>
        <taxon>Eukaryota</taxon>
        <taxon>Sar</taxon>
        <taxon>Alveolata</taxon>
        <taxon>Dinophyceae</taxon>
        <taxon>Noctilucales</taxon>
        <taxon>Noctilucaceae</taxon>
        <taxon>Noctiluca</taxon>
    </lineage>
</organism>
<gene>
    <name evidence="2" type="ORF">NSCI0253_LOCUS43990</name>
</gene>
<proteinExistence type="predicted"/>
<dbReference type="AlphaFoldDB" id="A0A7S1AYS7"/>
<protein>
    <submittedName>
        <fullName evidence="2">Uncharacterized protein</fullName>
    </submittedName>
</protein>
<evidence type="ECO:0000313" key="2">
    <source>
        <dbReference type="EMBL" id="CAD8869634.1"/>
    </source>
</evidence>
<accession>A0A7S1AYS7</accession>
<feature type="compositionally biased region" description="Low complexity" evidence="1">
    <location>
        <begin position="45"/>
        <end position="62"/>
    </location>
</feature>
<name>A0A7S1AYS7_NOCSC</name>
<sequence length="149" mass="16026">MMDHMLASSWPGANVAPSKFRPEPPQAPRHRPSVNMSAVPAFELPMSKPTKTKTSPGSSTQPDGGSFSNSEDEDEELGVFALDEGASEEEVDKSASSFAMLGLAEDFADPVPEKHSEVDFQLGASPMLMSALEHVISEAKYKLNRNSVC</sequence>
<feature type="region of interest" description="Disordered" evidence="1">
    <location>
        <begin position="1"/>
        <end position="94"/>
    </location>
</feature>
<evidence type="ECO:0000256" key="1">
    <source>
        <dbReference type="SAM" id="MobiDB-lite"/>
    </source>
</evidence>
<reference evidence="2" key="1">
    <citation type="submission" date="2021-01" db="EMBL/GenBank/DDBJ databases">
        <authorList>
            <person name="Corre E."/>
            <person name="Pelletier E."/>
            <person name="Niang G."/>
            <person name="Scheremetjew M."/>
            <person name="Finn R."/>
            <person name="Kale V."/>
            <person name="Holt S."/>
            <person name="Cochrane G."/>
            <person name="Meng A."/>
            <person name="Brown T."/>
            <person name="Cohen L."/>
        </authorList>
    </citation>
    <scope>NUCLEOTIDE SEQUENCE</scope>
</reference>